<proteinExistence type="predicted"/>
<dbReference type="SMART" id="SM00355">
    <property type="entry name" value="ZnF_C2H2"/>
    <property type="match status" value="2"/>
</dbReference>
<accession>A0AAN6VFS9</accession>
<dbReference type="EMBL" id="MU857069">
    <property type="protein sequence ID" value="KAK4150490.1"/>
    <property type="molecule type" value="Genomic_DNA"/>
</dbReference>
<gene>
    <name evidence="2" type="ORF">C8A00DRAFT_18001</name>
</gene>
<reference evidence="2" key="2">
    <citation type="submission" date="2023-05" db="EMBL/GenBank/DDBJ databases">
        <authorList>
            <consortium name="Lawrence Berkeley National Laboratory"/>
            <person name="Steindorff A."/>
            <person name="Hensen N."/>
            <person name="Bonometti L."/>
            <person name="Westerberg I."/>
            <person name="Brannstrom I.O."/>
            <person name="Guillou S."/>
            <person name="Cros-Aarteil S."/>
            <person name="Calhoun S."/>
            <person name="Haridas S."/>
            <person name="Kuo A."/>
            <person name="Mondo S."/>
            <person name="Pangilinan J."/>
            <person name="Riley R."/>
            <person name="Labutti K."/>
            <person name="Andreopoulos B."/>
            <person name="Lipzen A."/>
            <person name="Chen C."/>
            <person name="Yanf M."/>
            <person name="Daum C."/>
            <person name="Ng V."/>
            <person name="Clum A."/>
            <person name="Ohm R."/>
            <person name="Martin F."/>
            <person name="Silar P."/>
            <person name="Natvig D."/>
            <person name="Lalanne C."/>
            <person name="Gautier V."/>
            <person name="Ament-Velasquez S.L."/>
            <person name="Kruys A."/>
            <person name="Hutchinson M.I."/>
            <person name="Powell A.J."/>
            <person name="Barry K."/>
            <person name="Miller A.N."/>
            <person name="Grigoriev I.V."/>
            <person name="Debuchy R."/>
            <person name="Gladieux P."/>
            <person name="Thoren M.H."/>
            <person name="Johannesson H."/>
        </authorList>
    </citation>
    <scope>NUCLEOTIDE SEQUENCE</scope>
    <source>
        <strain evidence="2">CBS 538.74</strain>
    </source>
</reference>
<evidence type="ECO:0000313" key="3">
    <source>
        <dbReference type="Proteomes" id="UP001302745"/>
    </source>
</evidence>
<dbReference type="AlphaFoldDB" id="A0AAN6VFS9"/>
<comment type="caution">
    <text evidence="2">The sequence shown here is derived from an EMBL/GenBank/DDBJ whole genome shotgun (WGS) entry which is preliminary data.</text>
</comment>
<dbReference type="Pfam" id="PF12013">
    <property type="entry name" value="OrsD"/>
    <property type="match status" value="1"/>
</dbReference>
<organism evidence="2 3">
    <name type="scientific">Chaetomidium leptoderma</name>
    <dbReference type="NCBI Taxonomy" id="669021"/>
    <lineage>
        <taxon>Eukaryota</taxon>
        <taxon>Fungi</taxon>
        <taxon>Dikarya</taxon>
        <taxon>Ascomycota</taxon>
        <taxon>Pezizomycotina</taxon>
        <taxon>Sordariomycetes</taxon>
        <taxon>Sordariomycetidae</taxon>
        <taxon>Sordariales</taxon>
        <taxon>Chaetomiaceae</taxon>
        <taxon>Chaetomidium</taxon>
    </lineage>
</organism>
<feature type="non-terminal residue" evidence="2">
    <location>
        <position position="162"/>
    </location>
</feature>
<protein>
    <recommendedName>
        <fullName evidence="1">C2H2-type domain-containing protein</fullName>
    </recommendedName>
</protein>
<feature type="domain" description="C2H2-type" evidence="1">
    <location>
        <begin position="109"/>
        <end position="130"/>
    </location>
</feature>
<dbReference type="PROSITE" id="PS00028">
    <property type="entry name" value="ZINC_FINGER_C2H2_1"/>
    <property type="match status" value="1"/>
</dbReference>
<sequence>MGVIPAHYNTTPTDQDHIPAMEPFVHVPEYPFVICKECQFACIAGEVTSHLRTTHRHIQASERGKIAALIGSIPGIARHQEELRSFRFPPPTVAPLQFIAPPESDGVRCNHCGFIVRTIAGIRRHCRKEHGWVNDWQKGGNVVTKAKQERAVPWTTGVRCQR</sequence>
<dbReference type="Proteomes" id="UP001302745">
    <property type="component" value="Unassembled WGS sequence"/>
</dbReference>
<reference evidence="2" key="1">
    <citation type="journal article" date="2023" name="Mol. Phylogenet. Evol.">
        <title>Genome-scale phylogeny and comparative genomics of the fungal order Sordariales.</title>
        <authorList>
            <person name="Hensen N."/>
            <person name="Bonometti L."/>
            <person name="Westerberg I."/>
            <person name="Brannstrom I.O."/>
            <person name="Guillou S."/>
            <person name="Cros-Aarteil S."/>
            <person name="Calhoun S."/>
            <person name="Haridas S."/>
            <person name="Kuo A."/>
            <person name="Mondo S."/>
            <person name="Pangilinan J."/>
            <person name="Riley R."/>
            <person name="LaButti K."/>
            <person name="Andreopoulos B."/>
            <person name="Lipzen A."/>
            <person name="Chen C."/>
            <person name="Yan M."/>
            <person name="Daum C."/>
            <person name="Ng V."/>
            <person name="Clum A."/>
            <person name="Steindorff A."/>
            <person name="Ohm R.A."/>
            <person name="Martin F."/>
            <person name="Silar P."/>
            <person name="Natvig D.O."/>
            <person name="Lalanne C."/>
            <person name="Gautier V."/>
            <person name="Ament-Velasquez S.L."/>
            <person name="Kruys A."/>
            <person name="Hutchinson M.I."/>
            <person name="Powell A.J."/>
            <person name="Barry K."/>
            <person name="Miller A.N."/>
            <person name="Grigoriev I.V."/>
            <person name="Debuchy R."/>
            <person name="Gladieux P."/>
            <person name="Hiltunen Thoren M."/>
            <person name="Johannesson H."/>
        </authorList>
    </citation>
    <scope>NUCLEOTIDE SEQUENCE</scope>
    <source>
        <strain evidence="2">CBS 538.74</strain>
    </source>
</reference>
<evidence type="ECO:0000313" key="2">
    <source>
        <dbReference type="EMBL" id="KAK4150490.1"/>
    </source>
</evidence>
<dbReference type="InterPro" id="IPR013087">
    <property type="entry name" value="Znf_C2H2_type"/>
</dbReference>
<evidence type="ECO:0000259" key="1">
    <source>
        <dbReference type="PROSITE" id="PS00028"/>
    </source>
</evidence>
<keyword evidence="3" id="KW-1185">Reference proteome</keyword>
<name>A0AAN6VFS9_9PEZI</name>
<dbReference type="InterPro" id="IPR022698">
    <property type="entry name" value="OrsD"/>
</dbReference>